<comment type="similarity">
    <text evidence="2">Belongs to the peptidase S1 family. CLIP subfamily.</text>
</comment>
<evidence type="ECO:0000259" key="5">
    <source>
        <dbReference type="PROSITE" id="PS50240"/>
    </source>
</evidence>
<proteinExistence type="inferred from homology"/>
<evidence type="ECO:0000256" key="3">
    <source>
        <dbReference type="PROSITE-ProRule" id="PRU00124"/>
    </source>
</evidence>
<keyword evidence="7" id="KW-1185">Reference proteome</keyword>
<organism evidence="6 7">
    <name type="scientific">Polypedilum vanderplanki</name>
    <name type="common">Sleeping chironomid midge</name>
    <dbReference type="NCBI Taxonomy" id="319348"/>
    <lineage>
        <taxon>Eukaryota</taxon>
        <taxon>Metazoa</taxon>
        <taxon>Ecdysozoa</taxon>
        <taxon>Arthropoda</taxon>
        <taxon>Hexapoda</taxon>
        <taxon>Insecta</taxon>
        <taxon>Pterygota</taxon>
        <taxon>Neoptera</taxon>
        <taxon>Endopterygota</taxon>
        <taxon>Diptera</taxon>
        <taxon>Nematocera</taxon>
        <taxon>Chironomoidea</taxon>
        <taxon>Chironomidae</taxon>
        <taxon>Chironominae</taxon>
        <taxon>Polypedilum</taxon>
        <taxon>Polypedilum</taxon>
    </lineage>
</organism>
<dbReference type="SMART" id="SM00020">
    <property type="entry name" value="Tryp_SPc"/>
    <property type="match status" value="1"/>
</dbReference>
<dbReference type="PANTHER" id="PTHR24252:SF7">
    <property type="entry name" value="HYALIN"/>
    <property type="match status" value="1"/>
</dbReference>
<dbReference type="SUPFAM" id="SSF57424">
    <property type="entry name" value="LDL receptor-like module"/>
    <property type="match status" value="4"/>
</dbReference>
<dbReference type="SMART" id="SM00192">
    <property type="entry name" value="LDLa"/>
    <property type="match status" value="4"/>
</dbReference>
<reference evidence="6" key="1">
    <citation type="submission" date="2021-03" db="EMBL/GenBank/DDBJ databases">
        <title>Chromosome level genome of the anhydrobiotic midge Polypedilum vanderplanki.</title>
        <authorList>
            <person name="Yoshida Y."/>
            <person name="Kikawada T."/>
            <person name="Gusev O."/>
        </authorList>
    </citation>
    <scope>NUCLEOTIDE SEQUENCE</scope>
    <source>
        <strain evidence="6">NIAS01</strain>
        <tissue evidence="6">Whole body or cell culture</tissue>
    </source>
</reference>
<dbReference type="InterPro" id="IPR036055">
    <property type="entry name" value="LDL_receptor-like_sf"/>
</dbReference>
<evidence type="ECO:0000313" key="6">
    <source>
        <dbReference type="EMBL" id="KAG5670211.1"/>
    </source>
</evidence>
<dbReference type="PRINTS" id="PR00261">
    <property type="entry name" value="LDLRECEPTOR"/>
</dbReference>
<dbReference type="Proteomes" id="UP001107558">
    <property type="component" value="Chromosome 3"/>
</dbReference>
<protein>
    <recommendedName>
        <fullName evidence="5">Peptidase S1 domain-containing protein</fullName>
    </recommendedName>
</protein>
<feature type="disulfide bond" evidence="3">
    <location>
        <begin position="158"/>
        <end position="170"/>
    </location>
</feature>
<feature type="disulfide bond" evidence="3">
    <location>
        <begin position="124"/>
        <end position="142"/>
    </location>
</feature>
<dbReference type="InterPro" id="IPR023415">
    <property type="entry name" value="LDLR_class-A_CS"/>
</dbReference>
<accession>A0A9J6BL45</accession>
<name>A0A9J6BL45_POLVA</name>
<dbReference type="PROSITE" id="PS50068">
    <property type="entry name" value="LDLRA_2"/>
    <property type="match status" value="4"/>
</dbReference>
<feature type="domain" description="Peptidase S1" evidence="5">
    <location>
        <begin position="374"/>
        <end position="638"/>
    </location>
</feature>
<dbReference type="PANTHER" id="PTHR24252">
    <property type="entry name" value="ACROSIN-RELATED"/>
    <property type="match status" value="1"/>
</dbReference>
<evidence type="ECO:0000256" key="1">
    <source>
        <dbReference type="ARBA" id="ARBA00023157"/>
    </source>
</evidence>
<dbReference type="GO" id="GO:0004252">
    <property type="term" value="F:serine-type endopeptidase activity"/>
    <property type="evidence" value="ECO:0007669"/>
    <property type="project" value="InterPro"/>
</dbReference>
<dbReference type="CDD" id="cd00190">
    <property type="entry name" value="Tryp_SPc"/>
    <property type="match status" value="1"/>
</dbReference>
<keyword evidence="4" id="KW-0732">Signal</keyword>
<dbReference type="EMBL" id="JADBJN010000003">
    <property type="protein sequence ID" value="KAG5670211.1"/>
    <property type="molecule type" value="Genomic_DNA"/>
</dbReference>
<dbReference type="OrthoDB" id="2019384at2759"/>
<evidence type="ECO:0000256" key="4">
    <source>
        <dbReference type="SAM" id="SignalP"/>
    </source>
</evidence>
<dbReference type="InterPro" id="IPR043504">
    <property type="entry name" value="Peptidase_S1_PA_chymotrypsin"/>
</dbReference>
<gene>
    <name evidence="6" type="ORF">PVAND_000489</name>
</gene>
<dbReference type="PROSITE" id="PS00134">
    <property type="entry name" value="TRYPSIN_HIS"/>
    <property type="match status" value="1"/>
</dbReference>
<feature type="disulfide bond" evidence="3">
    <location>
        <begin position="77"/>
        <end position="95"/>
    </location>
</feature>
<dbReference type="AlphaFoldDB" id="A0A9J6BL45"/>
<dbReference type="PROSITE" id="PS01209">
    <property type="entry name" value="LDLRA_1"/>
    <property type="match status" value="1"/>
</dbReference>
<feature type="chain" id="PRO_5039935321" description="Peptidase S1 domain-containing protein" evidence="4">
    <location>
        <begin position="25"/>
        <end position="643"/>
    </location>
</feature>
<feature type="disulfide bond" evidence="3">
    <location>
        <begin position="165"/>
        <end position="183"/>
    </location>
</feature>
<comment type="caution">
    <text evidence="6">The sequence shown here is derived from an EMBL/GenBank/DDBJ whole genome shotgun (WGS) entry which is preliminary data.</text>
</comment>
<feature type="disulfide bond" evidence="3">
    <location>
        <begin position="117"/>
        <end position="129"/>
    </location>
</feature>
<dbReference type="Pfam" id="PF00057">
    <property type="entry name" value="Ldl_recept_a"/>
    <property type="match status" value="4"/>
</dbReference>
<evidence type="ECO:0000256" key="2">
    <source>
        <dbReference type="ARBA" id="ARBA00024195"/>
    </source>
</evidence>
<comment type="caution">
    <text evidence="3">Lacks conserved residue(s) required for the propagation of feature annotation.</text>
</comment>
<dbReference type="GO" id="GO:0006508">
    <property type="term" value="P:proteolysis"/>
    <property type="evidence" value="ECO:0007669"/>
    <property type="project" value="InterPro"/>
</dbReference>
<dbReference type="SUPFAM" id="SSF50494">
    <property type="entry name" value="Trypsin-like serine proteases"/>
    <property type="match status" value="1"/>
</dbReference>
<dbReference type="CDD" id="cd00112">
    <property type="entry name" value="LDLa"/>
    <property type="match status" value="4"/>
</dbReference>
<dbReference type="InterPro" id="IPR001254">
    <property type="entry name" value="Trypsin_dom"/>
</dbReference>
<feature type="disulfide bond" evidence="3">
    <location>
        <begin position="70"/>
        <end position="82"/>
    </location>
</feature>
<sequence>MKLNKNFLIFITICQIFLTLKVLTSPTCGPFEYKCTTDGSCISEELVCDGKSDCPNRTDEMEELCTRVSCPRYSFRCAYGACIDQWKVCNGKKDCLDGSDELIINCKEEEENELVGCPIDKYRCRSGDCINSDLVCNGAVDCPDGSDEEENICLKSFCPKKAFRCRYGACVPKYVRCSGVSYCADGSDEDELLCGANYDGYVLKGNVSGKIPPGSCRLPTRDDIRYMNYIFGEEYLPGAYVNDGEYIEVLCNRGTAMNVSTNFDLSNTCNNTKWTRKWNVFPECQTICSGADVIGRTIKTMCELNGEIVPCNQQHLVGTIAYITCGSYYEMPTGVDTSHLSQKLTCLSSGSWDKVALRCTPRCGRVTQASQAYVVNGRKAKNIAEVPWSAAIYKRDILICGGTIISEKLIISAAHCFFREQPSSLSEAVVLEDLSLFKVAVGKYFRDMNAQETFQPQFFNVSEVISVPGYDGYMGFFAADFIIIVLDDFIIFRQHIVPICVDKNADLEEDMIVPEGLTGTVAGYGFTTAGGSPSDVLKIAKLPTVSYSQCKKEAPQNFKQFVTPDKFCAGNTHGGDAVCQGDSGSGLVFPQMIKDEEVYFLRGLVSNARQVEGECDLSFYTMFTNIHQYVRFIKSAYKKYPSS</sequence>
<feature type="signal peptide" evidence="4">
    <location>
        <begin position="1"/>
        <end position="24"/>
    </location>
</feature>
<dbReference type="PROSITE" id="PS50240">
    <property type="entry name" value="TRYPSIN_DOM"/>
    <property type="match status" value="1"/>
</dbReference>
<dbReference type="Gene3D" id="4.10.400.10">
    <property type="entry name" value="Low-density Lipoprotein Receptor"/>
    <property type="match status" value="4"/>
</dbReference>
<dbReference type="InterPro" id="IPR002172">
    <property type="entry name" value="LDrepeatLR_classA_rpt"/>
</dbReference>
<dbReference type="Gene3D" id="2.40.10.10">
    <property type="entry name" value="Trypsin-like serine proteases"/>
    <property type="match status" value="1"/>
</dbReference>
<evidence type="ECO:0000313" key="7">
    <source>
        <dbReference type="Proteomes" id="UP001107558"/>
    </source>
</evidence>
<dbReference type="InterPro" id="IPR018114">
    <property type="entry name" value="TRYPSIN_HIS"/>
</dbReference>
<keyword evidence="1 3" id="KW-1015">Disulfide bond</keyword>
<dbReference type="Pfam" id="PF00089">
    <property type="entry name" value="Trypsin"/>
    <property type="match status" value="1"/>
</dbReference>
<dbReference type="InterPro" id="IPR009003">
    <property type="entry name" value="Peptidase_S1_PA"/>
</dbReference>